<dbReference type="EMBL" id="LAZR01007670">
    <property type="protein sequence ID" value="KKM83738.1"/>
    <property type="molecule type" value="Genomic_DNA"/>
</dbReference>
<proteinExistence type="predicted"/>
<gene>
    <name evidence="2" type="ORF">LCGC14_1306380</name>
</gene>
<comment type="caution">
    <text evidence="2">The sequence shown here is derived from an EMBL/GenBank/DDBJ whole genome shotgun (WGS) entry which is preliminary data.</text>
</comment>
<evidence type="ECO:0000313" key="2">
    <source>
        <dbReference type="EMBL" id="KKM83738.1"/>
    </source>
</evidence>
<feature type="region of interest" description="Disordered" evidence="1">
    <location>
        <begin position="83"/>
        <end position="106"/>
    </location>
</feature>
<evidence type="ECO:0000256" key="1">
    <source>
        <dbReference type="SAM" id="MobiDB-lite"/>
    </source>
</evidence>
<sequence>MNDTGTVHWIRPGGTVVVETNVQSPSFDKMKEFLDGHSEHVSVLYKGKPASMFVHEFGRILGLPRNAVATEIYFAASRARGKDPMAEFEARETTDPKPEDAIPGGGVLQRDTQVINLDPTPNEPPGIHGPAILLEGFPL</sequence>
<dbReference type="AlphaFoldDB" id="A0A0F9KP87"/>
<name>A0A0F9KP87_9ZZZZ</name>
<organism evidence="2">
    <name type="scientific">marine sediment metagenome</name>
    <dbReference type="NCBI Taxonomy" id="412755"/>
    <lineage>
        <taxon>unclassified sequences</taxon>
        <taxon>metagenomes</taxon>
        <taxon>ecological metagenomes</taxon>
    </lineage>
</organism>
<protein>
    <submittedName>
        <fullName evidence="2">Uncharacterized protein</fullName>
    </submittedName>
</protein>
<accession>A0A0F9KP87</accession>
<feature type="compositionally biased region" description="Basic and acidic residues" evidence="1">
    <location>
        <begin position="83"/>
        <end position="100"/>
    </location>
</feature>
<reference evidence="2" key="1">
    <citation type="journal article" date="2015" name="Nature">
        <title>Complex archaea that bridge the gap between prokaryotes and eukaryotes.</title>
        <authorList>
            <person name="Spang A."/>
            <person name="Saw J.H."/>
            <person name="Jorgensen S.L."/>
            <person name="Zaremba-Niedzwiedzka K."/>
            <person name="Martijn J."/>
            <person name="Lind A.E."/>
            <person name="van Eijk R."/>
            <person name="Schleper C."/>
            <person name="Guy L."/>
            <person name="Ettema T.J."/>
        </authorList>
    </citation>
    <scope>NUCLEOTIDE SEQUENCE</scope>
</reference>